<reference evidence="1 2" key="1">
    <citation type="submission" date="2024-04" db="EMBL/GenBank/DDBJ databases">
        <title>Novel genus in family Flammeovirgaceae.</title>
        <authorList>
            <person name="Nguyen T.H."/>
            <person name="Vuong T.Q."/>
            <person name="Le H."/>
            <person name="Kim S.-G."/>
        </authorList>
    </citation>
    <scope>NUCLEOTIDE SEQUENCE [LARGE SCALE GENOMIC DNA]</scope>
    <source>
        <strain evidence="1 2">JCM 23209</strain>
    </source>
</reference>
<dbReference type="GO" id="GO:0010411">
    <property type="term" value="P:xyloglucan metabolic process"/>
    <property type="evidence" value="ECO:0007669"/>
    <property type="project" value="TreeGrafter"/>
</dbReference>
<evidence type="ECO:0000313" key="2">
    <source>
        <dbReference type="Proteomes" id="UP001403385"/>
    </source>
</evidence>
<dbReference type="AlphaFoldDB" id="A0AAW9RRG0"/>
<dbReference type="GO" id="GO:0016798">
    <property type="term" value="F:hydrolase activity, acting on glycosyl bonds"/>
    <property type="evidence" value="ECO:0007669"/>
    <property type="project" value="UniProtKB-KW"/>
</dbReference>
<accession>A0AAW9RRG0</accession>
<dbReference type="InterPro" id="IPR052025">
    <property type="entry name" value="Xyloglucanase_GH74"/>
</dbReference>
<dbReference type="EMBL" id="JBDKWZ010000003">
    <property type="protein sequence ID" value="MEN7547497.1"/>
    <property type="molecule type" value="Genomic_DNA"/>
</dbReference>
<dbReference type="Gene3D" id="2.130.10.10">
    <property type="entry name" value="YVTN repeat-like/Quinoprotein amine dehydrogenase"/>
    <property type="match status" value="1"/>
</dbReference>
<dbReference type="PANTHER" id="PTHR43739:SF5">
    <property type="entry name" value="EXO-ALPHA-SIALIDASE"/>
    <property type="match status" value="1"/>
</dbReference>
<dbReference type="CDD" id="cd15482">
    <property type="entry name" value="Sialidase_non-viral"/>
    <property type="match status" value="1"/>
</dbReference>
<evidence type="ECO:0000313" key="1">
    <source>
        <dbReference type="EMBL" id="MEN7547497.1"/>
    </source>
</evidence>
<dbReference type="Proteomes" id="UP001403385">
    <property type="component" value="Unassembled WGS sequence"/>
</dbReference>
<comment type="caution">
    <text evidence="1">The sequence shown here is derived from an EMBL/GenBank/DDBJ whole genome shotgun (WGS) entry which is preliminary data.</text>
</comment>
<name>A0AAW9RRG0_9BACT</name>
<keyword evidence="1" id="KW-0326">Glycosidase</keyword>
<dbReference type="SUPFAM" id="SSF110296">
    <property type="entry name" value="Oligoxyloglucan reducing end-specific cellobiohydrolase"/>
    <property type="match status" value="1"/>
</dbReference>
<dbReference type="PANTHER" id="PTHR43739">
    <property type="entry name" value="XYLOGLUCANASE (EUROFUNG)"/>
    <property type="match status" value="1"/>
</dbReference>
<dbReference type="EC" id="3.2.1.-" evidence="1"/>
<dbReference type="InterPro" id="IPR015943">
    <property type="entry name" value="WD40/YVTN_repeat-like_dom_sf"/>
</dbReference>
<organism evidence="1 2">
    <name type="scientific">Rapidithrix thailandica</name>
    <dbReference type="NCBI Taxonomy" id="413964"/>
    <lineage>
        <taxon>Bacteria</taxon>
        <taxon>Pseudomonadati</taxon>
        <taxon>Bacteroidota</taxon>
        <taxon>Cytophagia</taxon>
        <taxon>Cytophagales</taxon>
        <taxon>Flammeovirgaceae</taxon>
        <taxon>Rapidithrix</taxon>
    </lineage>
</organism>
<proteinExistence type="predicted"/>
<keyword evidence="2" id="KW-1185">Reference proteome</keyword>
<dbReference type="RefSeq" id="WP_346820285.1">
    <property type="nucleotide sequence ID" value="NZ_JBDKWZ010000003.1"/>
</dbReference>
<protein>
    <submittedName>
        <fullName evidence="1">Sialidase family protein</fullName>
        <ecNumber evidence="1">3.2.1.-</ecNumber>
    </submittedName>
</protein>
<gene>
    <name evidence="1" type="ORF">AAG747_06240</name>
</gene>
<keyword evidence="1" id="KW-0378">Hydrolase</keyword>
<sequence>MANKNKLLLGTRKGLIVYRQNPSGNWQFDQVHFLGIPISLAVSDERNGTWWAMADHGHWGCKLHRSTDRGKTWEELEAPKYPETEEVKDGVPAALRYLWAFAPSSQQQAQKLYIGTEPGGLFESDNNGQSFTLNRGLWDHPSRKEQWFGGGRDYPGIHSIVVDPRDHRRIYIGISCAGVFLSEDGGNTWLPKNKGLLAEFLPDPQMDVGHDPHLLVMSKNHPDVLWQQNHCGIFRTVDGGEQWTEISENNGVAKFGFAIEAEDNDPNVAWVVPAVSDELRVAVDQALCVCRTDDGGKTWQAYRKGLPQEHCFDIVYRHALSKSKDTLVFGTTTGNAYLSKDRGETWETLNNHLPMVHSVSFVS</sequence>